<evidence type="ECO:0000313" key="2">
    <source>
        <dbReference type="EMBL" id="KAB7732178.1"/>
    </source>
</evidence>
<evidence type="ECO:0000313" key="3">
    <source>
        <dbReference type="Proteomes" id="UP000488299"/>
    </source>
</evidence>
<sequence>MITLDNHNATSNLTQFVGLMEVVNSLYRANPLNPPRPMDISRDDVKGLFESLSRYQVRYLLVGGLAGVVHGHIRATQDLDLWIQTGDDNKDRLIMALRENEVAGAELLKNTPLLFGWTSVVTGKHGLTLDMGHALKAFGELDFDACYERAVNASFDGVPFRVIHLNDLIKEKQTTGRLKDLADVEELKRINNERNTD</sequence>
<dbReference type="AlphaFoldDB" id="A0A7J5U3G7"/>
<feature type="domain" description="DUF6036" evidence="1">
    <location>
        <begin position="48"/>
        <end position="187"/>
    </location>
</feature>
<protein>
    <recommendedName>
        <fullName evidence="1">DUF6036 domain-containing protein</fullName>
    </recommendedName>
</protein>
<evidence type="ECO:0000259" key="1">
    <source>
        <dbReference type="Pfam" id="PF19502"/>
    </source>
</evidence>
<dbReference type="Proteomes" id="UP000488299">
    <property type="component" value="Unassembled WGS sequence"/>
</dbReference>
<reference evidence="2 3" key="1">
    <citation type="submission" date="2019-10" db="EMBL/GenBank/DDBJ databases">
        <title>Rudanella paleaurantiibacter sp. nov., isolated from sludge.</title>
        <authorList>
            <person name="Xu S.Q."/>
        </authorList>
    </citation>
    <scope>NUCLEOTIDE SEQUENCE [LARGE SCALE GENOMIC DNA]</scope>
    <source>
        <strain evidence="2 3">HX-22-17</strain>
    </source>
</reference>
<dbReference type="InterPro" id="IPR043519">
    <property type="entry name" value="NT_sf"/>
</dbReference>
<dbReference type="Gene3D" id="3.30.460.40">
    <property type="match status" value="1"/>
</dbReference>
<proteinExistence type="predicted"/>
<keyword evidence="3" id="KW-1185">Reference proteome</keyword>
<dbReference type="InterPro" id="IPR045792">
    <property type="entry name" value="DUF6036"/>
</dbReference>
<dbReference type="EMBL" id="WELI01000002">
    <property type="protein sequence ID" value="KAB7732178.1"/>
    <property type="molecule type" value="Genomic_DNA"/>
</dbReference>
<comment type="caution">
    <text evidence="2">The sequence shown here is derived from an EMBL/GenBank/DDBJ whole genome shotgun (WGS) entry which is preliminary data.</text>
</comment>
<accession>A0A7J5U3G7</accession>
<organism evidence="2 3">
    <name type="scientific">Rudanella paleaurantiibacter</name>
    <dbReference type="NCBI Taxonomy" id="2614655"/>
    <lineage>
        <taxon>Bacteria</taxon>
        <taxon>Pseudomonadati</taxon>
        <taxon>Bacteroidota</taxon>
        <taxon>Cytophagia</taxon>
        <taxon>Cytophagales</taxon>
        <taxon>Cytophagaceae</taxon>
        <taxon>Rudanella</taxon>
    </lineage>
</organism>
<name>A0A7J5U3G7_9BACT</name>
<dbReference type="RefSeq" id="WP_152123745.1">
    <property type="nucleotide sequence ID" value="NZ_WELI01000002.1"/>
</dbReference>
<gene>
    <name evidence="2" type="ORF">F5984_08210</name>
</gene>
<dbReference type="SUPFAM" id="SSF81301">
    <property type="entry name" value="Nucleotidyltransferase"/>
    <property type="match status" value="1"/>
</dbReference>
<dbReference type="Pfam" id="PF19502">
    <property type="entry name" value="DUF6036"/>
    <property type="match status" value="1"/>
</dbReference>